<evidence type="ECO:0000313" key="3">
    <source>
        <dbReference type="Proteomes" id="UP000076407"/>
    </source>
</evidence>
<reference evidence="2" key="1">
    <citation type="submission" date="2020-05" db="UniProtKB">
        <authorList>
            <consortium name="EnsemblMetazoa"/>
        </authorList>
    </citation>
    <scope>IDENTIFICATION</scope>
    <source>
        <strain evidence="2">SANGQUA</strain>
    </source>
</reference>
<feature type="signal peptide" evidence="1">
    <location>
        <begin position="1"/>
        <end position="16"/>
    </location>
</feature>
<protein>
    <submittedName>
        <fullName evidence="2">Uncharacterized protein</fullName>
    </submittedName>
</protein>
<accession>A0A182WWL4</accession>
<dbReference type="EnsemblMetazoa" id="AQUA001922-RA">
    <property type="protein sequence ID" value="AQUA001922-PA"/>
    <property type="gene ID" value="AQUA001922"/>
</dbReference>
<name>A0A182WWL4_ANOQN</name>
<feature type="chain" id="PRO_5008142053" evidence="1">
    <location>
        <begin position="17"/>
        <end position="260"/>
    </location>
</feature>
<evidence type="ECO:0000313" key="2">
    <source>
        <dbReference type="EnsemblMetazoa" id="AQUA001922-PA"/>
    </source>
</evidence>
<sequence length="260" mass="29673">MIKLVCLFALVAVVASMPNGPFAPLPTMQAPMRQIVKREAVAPEAVAEDAPVQESAVEAQDDMDKAETFGFGYHKVIHVGVPYYPPYYHYPRYYHGYHGYHGYGHYCQPRPSAVHQPRIVKREAETVPAEPKEAVEAVEGQDDMDKAETFGFGYHKLLCLFVIVAAVSAMPRALEWHPAPGPAPVGRLVKRDVQQPFPKQMPNNEENAKEEGVAVAGEDDMDKAETFGFGYHHYYAYPRYYYPSYHYGYYPRYHYGYYWF</sequence>
<organism evidence="2 3">
    <name type="scientific">Anopheles quadriannulatus</name>
    <name type="common">Mosquito</name>
    <dbReference type="NCBI Taxonomy" id="34691"/>
    <lineage>
        <taxon>Eukaryota</taxon>
        <taxon>Metazoa</taxon>
        <taxon>Ecdysozoa</taxon>
        <taxon>Arthropoda</taxon>
        <taxon>Hexapoda</taxon>
        <taxon>Insecta</taxon>
        <taxon>Pterygota</taxon>
        <taxon>Neoptera</taxon>
        <taxon>Endopterygota</taxon>
        <taxon>Diptera</taxon>
        <taxon>Nematocera</taxon>
        <taxon>Culicoidea</taxon>
        <taxon>Culicidae</taxon>
        <taxon>Anophelinae</taxon>
        <taxon>Anopheles</taxon>
    </lineage>
</organism>
<keyword evidence="3" id="KW-1185">Reference proteome</keyword>
<dbReference type="Proteomes" id="UP000076407">
    <property type="component" value="Unassembled WGS sequence"/>
</dbReference>
<evidence type="ECO:0000256" key="1">
    <source>
        <dbReference type="SAM" id="SignalP"/>
    </source>
</evidence>
<dbReference type="VEuPathDB" id="VectorBase:AQUA017882"/>
<proteinExistence type="predicted"/>
<keyword evidence="1" id="KW-0732">Signal</keyword>
<dbReference type="AlphaFoldDB" id="A0A182WWL4"/>
<dbReference type="VEuPathDB" id="VectorBase:AQUA017881"/>